<dbReference type="Gene3D" id="2.160.20.10">
    <property type="entry name" value="Single-stranded right-handed beta-helix, Pectin lyase-like"/>
    <property type="match status" value="1"/>
</dbReference>
<proteinExistence type="predicted"/>
<protein>
    <submittedName>
        <fullName evidence="1">Uncharacterized protein</fullName>
    </submittedName>
</protein>
<sequence>MTGYPYQPLAKSWGASLQAPIDGIEKRLSVHEITYGAPLDAFAGADDDAKLKAAMSYAAAQTRPPAIVLASRAHTFTGGPYELYDGLRLVGSLGTTEREFASDGPQCVATVGGSALFSVPAAGVRNVWVSGLQFRAASSSVHFQTPVTDMARGPVIEDATFVDSAWVGFATVMHARHLRVRIDRTYVNEGTDTQFKLAGSDNFYWQSGGFLSSTRLAATKFYVWLTHMSRSQFGPLYITPEKATGIRIDGSYGGLVFNGTLLDCTGRDQTRACQGAAILITGGKGMVFDKLWFFNNAVRPASTGRNPVDRGQVFIRGSAGDLLFDGCQFSGFAAQTGYTPPGTPAIYAATGVTNVKVTAPLAPNAGTRLLQQQSSGIVSKYAADDWTLSVA</sequence>
<dbReference type="EMBL" id="JADOUA010000001">
    <property type="protein sequence ID" value="MBG6089889.1"/>
    <property type="molecule type" value="Genomic_DNA"/>
</dbReference>
<evidence type="ECO:0000313" key="1">
    <source>
        <dbReference type="EMBL" id="MBG6089889.1"/>
    </source>
</evidence>
<accession>A0A931DJI7</accession>
<keyword evidence="2" id="KW-1185">Reference proteome</keyword>
<comment type="caution">
    <text evidence="1">The sequence shown here is derived from an EMBL/GenBank/DDBJ whole genome shotgun (WGS) entry which is preliminary data.</text>
</comment>
<dbReference type="InterPro" id="IPR012334">
    <property type="entry name" value="Pectin_lyas_fold"/>
</dbReference>
<dbReference type="SUPFAM" id="SSF51126">
    <property type="entry name" value="Pectin lyase-like"/>
    <property type="match status" value="1"/>
</dbReference>
<dbReference type="RefSeq" id="WP_197012430.1">
    <property type="nucleotide sequence ID" value="NZ_BAABES010000010.1"/>
</dbReference>
<name>A0A931DJI7_9ACTN</name>
<gene>
    <name evidence="1" type="ORF">IW256_004002</name>
</gene>
<dbReference type="AlphaFoldDB" id="A0A931DJI7"/>
<dbReference type="InterPro" id="IPR011050">
    <property type="entry name" value="Pectin_lyase_fold/virulence"/>
</dbReference>
<reference evidence="1" key="1">
    <citation type="submission" date="2020-11" db="EMBL/GenBank/DDBJ databases">
        <title>Sequencing the genomes of 1000 actinobacteria strains.</title>
        <authorList>
            <person name="Klenk H.-P."/>
        </authorList>
    </citation>
    <scope>NUCLEOTIDE SEQUENCE</scope>
    <source>
        <strain evidence="1">DSM 43175</strain>
    </source>
</reference>
<evidence type="ECO:0000313" key="2">
    <source>
        <dbReference type="Proteomes" id="UP000614047"/>
    </source>
</evidence>
<organism evidence="1 2">
    <name type="scientific">Actinomadura viridis</name>
    <dbReference type="NCBI Taxonomy" id="58110"/>
    <lineage>
        <taxon>Bacteria</taxon>
        <taxon>Bacillati</taxon>
        <taxon>Actinomycetota</taxon>
        <taxon>Actinomycetes</taxon>
        <taxon>Streptosporangiales</taxon>
        <taxon>Thermomonosporaceae</taxon>
        <taxon>Actinomadura</taxon>
    </lineage>
</organism>
<dbReference type="Proteomes" id="UP000614047">
    <property type="component" value="Unassembled WGS sequence"/>
</dbReference>